<comment type="subcellular location">
    <subcellularLocation>
        <location evidence="1">Cytoplasm</location>
    </subcellularLocation>
</comment>
<dbReference type="GO" id="GO:0017101">
    <property type="term" value="C:aminoacyl-tRNA synthetase multienzyme complex"/>
    <property type="evidence" value="ECO:0007669"/>
    <property type="project" value="TreeGrafter"/>
</dbReference>
<dbReference type="EMBL" id="LHPG02000020">
    <property type="protein sequence ID" value="PRW21090.1"/>
    <property type="molecule type" value="Genomic_DNA"/>
</dbReference>
<dbReference type="STRING" id="3076.A0A2P6TEM8"/>
<dbReference type="GO" id="GO:0006431">
    <property type="term" value="P:methionyl-tRNA aminoacylation"/>
    <property type="evidence" value="ECO:0007669"/>
    <property type="project" value="InterPro"/>
</dbReference>
<evidence type="ECO:0000256" key="4">
    <source>
        <dbReference type="ARBA" id="ARBA00022598"/>
    </source>
</evidence>
<dbReference type="SUPFAM" id="SSF47616">
    <property type="entry name" value="GST C-terminal domain-like"/>
    <property type="match status" value="1"/>
</dbReference>
<sequence>MATLVCRPGDPQALKAATAAAAAGASLAVLPLAEAAQWKKLLADSSNAAAGRQLFLVLPDGSALTDPNAIARYLGGALPPQLNLAVESWIEWEEAALRPAVYGGSSDALAAAVQRVKDGLAGGKRFLAGSGSQPSLADLVVYATLSPLAGSPSVAAVQPWLDALAAEPAVVAAAEQVALGASASDAAGAFLADADAARAAAPKLPIPGQRNILITSALPYVNNVPHLGNIIGCVLSADVYARFARARGYNVVYVCGTDEYGTATETKALEEGLTCQQICDKYHAIHKAIYEWFDIGFDKFGRTPTRAQTQIGQDIFRTLQQRGCLVEQTMEQLYSEPLGKFLADRFVIGTCPKCKYEDARGDQCDACGSLLNPTELINPKCKLTGSTPVVKQTKHVFLDLPKLSDDLQAYIDRTSTLGGWSSNCVQVTKAWMEQGLKVRCITRDLKWGTPVPLEGYEDKRLTGKAKSG</sequence>
<evidence type="ECO:0000256" key="11">
    <source>
        <dbReference type="RuleBase" id="RU363039"/>
    </source>
</evidence>
<dbReference type="Gene3D" id="3.40.50.620">
    <property type="entry name" value="HUPs"/>
    <property type="match status" value="1"/>
</dbReference>
<evidence type="ECO:0000256" key="7">
    <source>
        <dbReference type="ARBA" id="ARBA00022917"/>
    </source>
</evidence>
<dbReference type="Pfam" id="PF09334">
    <property type="entry name" value="tRNA-synt_1g"/>
    <property type="match status" value="1"/>
</dbReference>
<keyword evidence="8 11" id="KW-0030">Aminoacyl-tRNA synthetase</keyword>
<comment type="similarity">
    <text evidence="11">Belongs to the class-I aminoacyl-tRNA synthetase family.</text>
</comment>
<keyword evidence="6 11" id="KW-0067">ATP-binding</keyword>
<organism evidence="13 14">
    <name type="scientific">Chlorella sorokiniana</name>
    <name type="common">Freshwater green alga</name>
    <dbReference type="NCBI Taxonomy" id="3076"/>
    <lineage>
        <taxon>Eukaryota</taxon>
        <taxon>Viridiplantae</taxon>
        <taxon>Chlorophyta</taxon>
        <taxon>core chlorophytes</taxon>
        <taxon>Trebouxiophyceae</taxon>
        <taxon>Chlorellales</taxon>
        <taxon>Chlorellaceae</taxon>
        <taxon>Chlorella clade</taxon>
        <taxon>Chlorella</taxon>
    </lineage>
</organism>
<dbReference type="Gene3D" id="2.20.28.20">
    <property type="entry name" value="Methionyl-tRNA synthetase, Zn-domain"/>
    <property type="match status" value="1"/>
</dbReference>
<dbReference type="GO" id="GO:0009791">
    <property type="term" value="P:post-embryonic development"/>
    <property type="evidence" value="ECO:0007669"/>
    <property type="project" value="UniProtKB-ARBA"/>
</dbReference>
<reference evidence="13 14" key="1">
    <citation type="journal article" date="2018" name="Plant J.">
        <title>Genome sequences of Chlorella sorokiniana UTEX 1602 and Micractinium conductrix SAG 241.80: implications to maltose excretion by a green alga.</title>
        <authorList>
            <person name="Arriola M.B."/>
            <person name="Velmurugan N."/>
            <person name="Zhang Y."/>
            <person name="Plunkett M.H."/>
            <person name="Hondzo H."/>
            <person name="Barney B.M."/>
        </authorList>
    </citation>
    <scope>NUCLEOTIDE SEQUENCE [LARGE SCALE GENOMIC DNA]</scope>
    <source>
        <strain evidence="14">UTEX 1602</strain>
    </source>
</reference>
<dbReference type="GO" id="GO:0048608">
    <property type="term" value="P:reproductive structure development"/>
    <property type="evidence" value="ECO:0007669"/>
    <property type="project" value="UniProtKB-ARBA"/>
</dbReference>
<keyword evidence="14" id="KW-1185">Reference proteome</keyword>
<dbReference type="FunFam" id="2.20.28.20:FF:000001">
    <property type="entry name" value="Methionine--tRNA ligase"/>
    <property type="match status" value="1"/>
</dbReference>
<accession>A0A2P6TEM8</accession>
<feature type="domain" description="Methionyl/Leucyl tRNA synthetase" evidence="12">
    <location>
        <begin position="212"/>
        <end position="460"/>
    </location>
</feature>
<evidence type="ECO:0000256" key="9">
    <source>
        <dbReference type="ARBA" id="ARBA00030904"/>
    </source>
</evidence>
<dbReference type="AlphaFoldDB" id="A0A2P6TEM8"/>
<name>A0A2P6TEM8_CHLSO</name>
<evidence type="ECO:0000256" key="10">
    <source>
        <dbReference type="ARBA" id="ARBA00047364"/>
    </source>
</evidence>
<dbReference type="InterPro" id="IPR036282">
    <property type="entry name" value="Glutathione-S-Trfase_C_sf"/>
</dbReference>
<dbReference type="SUPFAM" id="SSF52374">
    <property type="entry name" value="Nucleotidylyl transferase"/>
    <property type="match status" value="1"/>
</dbReference>
<dbReference type="Gene3D" id="1.20.1050.10">
    <property type="match status" value="1"/>
</dbReference>
<dbReference type="PROSITE" id="PS00178">
    <property type="entry name" value="AA_TRNA_LIGASE_I"/>
    <property type="match status" value="1"/>
</dbReference>
<evidence type="ECO:0000259" key="12">
    <source>
        <dbReference type="Pfam" id="PF09334"/>
    </source>
</evidence>
<dbReference type="Gene3D" id="3.40.30.10">
    <property type="entry name" value="Glutaredoxin"/>
    <property type="match status" value="1"/>
</dbReference>
<dbReference type="GO" id="GO:0005524">
    <property type="term" value="F:ATP binding"/>
    <property type="evidence" value="ECO:0007669"/>
    <property type="project" value="UniProtKB-KW"/>
</dbReference>
<dbReference type="InterPro" id="IPR029038">
    <property type="entry name" value="MetRS_Zn"/>
</dbReference>
<protein>
    <recommendedName>
        <fullName evidence="2">methionine--tRNA ligase</fullName>
        <ecNumber evidence="2">6.1.1.10</ecNumber>
    </recommendedName>
    <alternativeName>
        <fullName evidence="9">Methionyl-tRNA synthetase</fullName>
    </alternativeName>
</protein>
<dbReference type="InterPro" id="IPR015413">
    <property type="entry name" value="Methionyl/Leucyl_tRNA_Synth"/>
</dbReference>
<keyword evidence="3" id="KW-0963">Cytoplasm</keyword>
<evidence type="ECO:0000256" key="1">
    <source>
        <dbReference type="ARBA" id="ARBA00004496"/>
    </source>
</evidence>
<comment type="caution">
    <text evidence="13">The sequence shown here is derived from an EMBL/GenBank/DDBJ whole genome shotgun (WGS) entry which is preliminary data.</text>
</comment>
<keyword evidence="7 11" id="KW-0648">Protein biosynthesis</keyword>
<dbReference type="PANTHER" id="PTHR45765:SF1">
    <property type="entry name" value="METHIONINE--TRNA LIGASE, CYTOPLASMIC"/>
    <property type="match status" value="1"/>
</dbReference>
<evidence type="ECO:0000256" key="6">
    <source>
        <dbReference type="ARBA" id="ARBA00022840"/>
    </source>
</evidence>
<dbReference type="OrthoDB" id="5844513at2759"/>
<dbReference type="Proteomes" id="UP000239899">
    <property type="component" value="Unassembled WGS sequence"/>
</dbReference>
<dbReference type="GO" id="GO:0005829">
    <property type="term" value="C:cytosol"/>
    <property type="evidence" value="ECO:0007669"/>
    <property type="project" value="TreeGrafter"/>
</dbReference>
<dbReference type="InterPro" id="IPR033911">
    <property type="entry name" value="MetRS_core"/>
</dbReference>
<dbReference type="PRINTS" id="PR01041">
    <property type="entry name" value="TRNASYNTHMET"/>
</dbReference>
<keyword evidence="4 11" id="KW-0436">Ligase</keyword>
<dbReference type="SUPFAM" id="SSF57770">
    <property type="entry name" value="Methionyl-tRNA synthetase (MetRS), Zn-domain"/>
    <property type="match status" value="1"/>
</dbReference>
<evidence type="ECO:0000256" key="8">
    <source>
        <dbReference type="ARBA" id="ARBA00023146"/>
    </source>
</evidence>
<evidence type="ECO:0000256" key="3">
    <source>
        <dbReference type="ARBA" id="ARBA00022490"/>
    </source>
</evidence>
<dbReference type="GO" id="GO:0004825">
    <property type="term" value="F:methionine-tRNA ligase activity"/>
    <property type="evidence" value="ECO:0007669"/>
    <property type="project" value="UniProtKB-EC"/>
</dbReference>
<dbReference type="InterPro" id="IPR014729">
    <property type="entry name" value="Rossmann-like_a/b/a_fold"/>
</dbReference>
<keyword evidence="5 11" id="KW-0547">Nucleotide-binding</keyword>
<evidence type="ECO:0000313" key="14">
    <source>
        <dbReference type="Proteomes" id="UP000239899"/>
    </source>
</evidence>
<evidence type="ECO:0000313" key="13">
    <source>
        <dbReference type="EMBL" id="PRW21090.1"/>
    </source>
</evidence>
<evidence type="ECO:0000256" key="5">
    <source>
        <dbReference type="ARBA" id="ARBA00022741"/>
    </source>
</evidence>
<evidence type="ECO:0000256" key="2">
    <source>
        <dbReference type="ARBA" id="ARBA00012838"/>
    </source>
</evidence>
<dbReference type="EC" id="6.1.1.10" evidence="2"/>
<proteinExistence type="inferred from homology"/>
<comment type="catalytic activity">
    <reaction evidence="10">
        <text>tRNA(Met) + L-methionine + ATP = L-methionyl-tRNA(Met) + AMP + diphosphate</text>
        <dbReference type="Rhea" id="RHEA:13481"/>
        <dbReference type="Rhea" id="RHEA-COMP:9667"/>
        <dbReference type="Rhea" id="RHEA-COMP:9698"/>
        <dbReference type="ChEBI" id="CHEBI:30616"/>
        <dbReference type="ChEBI" id="CHEBI:33019"/>
        <dbReference type="ChEBI" id="CHEBI:57844"/>
        <dbReference type="ChEBI" id="CHEBI:78442"/>
        <dbReference type="ChEBI" id="CHEBI:78530"/>
        <dbReference type="ChEBI" id="CHEBI:456215"/>
        <dbReference type="EC" id="6.1.1.10"/>
    </reaction>
</comment>
<dbReference type="InterPro" id="IPR001412">
    <property type="entry name" value="aa-tRNA-synth_I_CS"/>
</dbReference>
<dbReference type="PANTHER" id="PTHR45765">
    <property type="entry name" value="METHIONINE--TRNA LIGASE"/>
    <property type="match status" value="1"/>
</dbReference>
<gene>
    <name evidence="13" type="ORF">C2E21_8504</name>
</gene>
<dbReference type="InterPro" id="IPR023458">
    <property type="entry name" value="Met-tRNA_ligase_1"/>
</dbReference>